<proteinExistence type="predicted"/>
<dbReference type="RefSeq" id="WP_184576741.1">
    <property type="nucleotide sequence ID" value="NZ_JACHJT010000001.1"/>
</dbReference>
<reference evidence="1 2" key="1">
    <citation type="submission" date="2020-08" db="EMBL/GenBank/DDBJ databases">
        <title>Sequencing the genomes of 1000 actinobacteria strains.</title>
        <authorList>
            <person name="Klenk H.-P."/>
        </authorList>
    </citation>
    <scope>NUCLEOTIDE SEQUENCE [LARGE SCALE GENOMIC DNA]</scope>
    <source>
        <strain evidence="1 2">DSM 102030</strain>
    </source>
</reference>
<dbReference type="InterPro" id="IPR015315">
    <property type="entry name" value="DUF1963"/>
</dbReference>
<protein>
    <recommendedName>
        <fullName evidence="3">DUF1963 domain-containing protein</fullName>
    </recommendedName>
</protein>
<name>A0A7W7RFL6_9ACTN</name>
<comment type="caution">
    <text evidence="1">The sequence shown here is derived from an EMBL/GenBank/DDBJ whole genome shotgun (WGS) entry which is preliminary data.</text>
</comment>
<evidence type="ECO:0008006" key="3">
    <source>
        <dbReference type="Google" id="ProtNLM"/>
    </source>
</evidence>
<dbReference type="Pfam" id="PF09234">
    <property type="entry name" value="DUF1963"/>
    <property type="match status" value="1"/>
</dbReference>
<dbReference type="AlphaFoldDB" id="A0A7W7RFL6"/>
<evidence type="ECO:0000313" key="1">
    <source>
        <dbReference type="EMBL" id="MBB4931082.1"/>
    </source>
</evidence>
<dbReference type="InterPro" id="IPR035948">
    <property type="entry name" value="YwqG-like_sf"/>
</dbReference>
<evidence type="ECO:0000313" key="2">
    <source>
        <dbReference type="Proteomes" id="UP000523007"/>
    </source>
</evidence>
<keyword evidence="2" id="KW-1185">Reference proteome</keyword>
<sequence length="280" mass="31703">MDDLQSLKPQLLESGVPEDVADRWLGLAVAQLVFTRMDEADVRSGERPAGWYGGHPHVPHDIDLGAYPHYIASVDCGALPPDVPGLVLPGEGSLLLFATRDAEDASELGYGVEISAHTLLHVAKDTPVREWRLDESPEEPDHFRTPFPLRCTADWSLPTCSNAVIALDGELNELFRPYRRQLDDAGHATMLNLLERRGRVLWMGGYPAHMQGDPCRFFGEQELFGMRDWCMIAQWEASLWPEGEDVRTYWVIPRQDMAEFRYDRVAQMSDMNESFYQIGN</sequence>
<organism evidence="1 2">
    <name type="scientific">Lipingzhangella halophila</name>
    <dbReference type="NCBI Taxonomy" id="1783352"/>
    <lineage>
        <taxon>Bacteria</taxon>
        <taxon>Bacillati</taxon>
        <taxon>Actinomycetota</taxon>
        <taxon>Actinomycetes</taxon>
        <taxon>Streptosporangiales</taxon>
        <taxon>Nocardiopsidaceae</taxon>
        <taxon>Lipingzhangella</taxon>
    </lineage>
</organism>
<dbReference type="EMBL" id="JACHJT010000001">
    <property type="protein sequence ID" value="MBB4931082.1"/>
    <property type="molecule type" value="Genomic_DNA"/>
</dbReference>
<dbReference type="Proteomes" id="UP000523007">
    <property type="component" value="Unassembled WGS sequence"/>
</dbReference>
<gene>
    <name evidence="1" type="ORF">F4561_001902</name>
</gene>
<dbReference type="Gene3D" id="2.30.320.10">
    <property type="entry name" value="YwqG-like"/>
    <property type="match status" value="1"/>
</dbReference>
<accession>A0A7W7RFL6</accession>
<dbReference type="SUPFAM" id="SSF103032">
    <property type="entry name" value="Hypothetical protein YwqG"/>
    <property type="match status" value="1"/>
</dbReference>